<comment type="subcellular location">
    <subcellularLocation>
        <location evidence="1">Endoplasmic reticulum membrane</location>
        <topology evidence="1">Single-pass membrane protein</topology>
    </subcellularLocation>
</comment>
<dbReference type="EMBL" id="FO082266">
    <property type="protein sequence ID" value="CCO19297.1"/>
    <property type="molecule type" value="Genomic_DNA"/>
</dbReference>
<keyword evidence="7" id="KW-0547">Nucleotide-binding</keyword>
<evidence type="ECO:0000256" key="6">
    <source>
        <dbReference type="ARBA" id="ARBA00022707"/>
    </source>
</evidence>
<keyword evidence="9" id="KW-0813">Transport</keyword>
<keyword evidence="6" id="KW-0449">Lipoprotein</keyword>
<gene>
    <name evidence="16" type="ordered locus">Bathy13g02730</name>
</gene>
<dbReference type="InterPro" id="IPR019009">
    <property type="entry name" value="SRP_receptor_beta_su"/>
</dbReference>
<dbReference type="PANTHER" id="PTHR45909">
    <property type="entry name" value="ADP-RIBOSYLATION FACTOR-RELATED PROTEIN 1"/>
    <property type="match status" value="1"/>
</dbReference>
<evidence type="ECO:0000256" key="14">
    <source>
        <dbReference type="SAM" id="MobiDB-lite"/>
    </source>
</evidence>
<evidence type="ECO:0000313" key="16">
    <source>
        <dbReference type="EMBL" id="CCO19297.1"/>
    </source>
</evidence>
<comment type="similarity">
    <text evidence="2">Belongs to the SRP receptor beta subunit family.</text>
</comment>
<evidence type="ECO:0000256" key="7">
    <source>
        <dbReference type="ARBA" id="ARBA00022741"/>
    </source>
</evidence>
<evidence type="ECO:0000313" key="17">
    <source>
        <dbReference type="Proteomes" id="UP000198341"/>
    </source>
</evidence>
<dbReference type="KEGG" id="bpg:Bathy13g02730"/>
<dbReference type="GO" id="GO:0003924">
    <property type="term" value="F:GTPase activity"/>
    <property type="evidence" value="ECO:0007669"/>
    <property type="project" value="TreeGrafter"/>
</dbReference>
<evidence type="ECO:0000256" key="5">
    <source>
        <dbReference type="ARBA" id="ARBA00022692"/>
    </source>
</evidence>
<evidence type="ECO:0000256" key="11">
    <source>
        <dbReference type="ARBA" id="ARBA00023134"/>
    </source>
</evidence>
<evidence type="ECO:0000256" key="3">
    <source>
        <dbReference type="ARBA" id="ARBA00010290"/>
    </source>
</evidence>
<feature type="compositionally biased region" description="Polar residues" evidence="14">
    <location>
        <begin position="354"/>
        <end position="364"/>
    </location>
</feature>
<keyword evidence="8" id="KW-0256">Endoplasmic reticulum</keyword>
<dbReference type="STRING" id="41875.K8EM29"/>
<dbReference type="eggNOG" id="KOG0090">
    <property type="taxonomic scope" value="Eukaryota"/>
</dbReference>
<evidence type="ECO:0000256" key="2">
    <source>
        <dbReference type="ARBA" id="ARBA00005619"/>
    </source>
</evidence>
<keyword evidence="10 15" id="KW-1133">Transmembrane helix</keyword>
<dbReference type="GO" id="GO:0006886">
    <property type="term" value="P:intracellular protein transport"/>
    <property type="evidence" value="ECO:0007669"/>
    <property type="project" value="TreeGrafter"/>
</dbReference>
<dbReference type="Proteomes" id="UP000198341">
    <property type="component" value="Chromosome 13"/>
</dbReference>
<evidence type="ECO:0000256" key="9">
    <source>
        <dbReference type="ARBA" id="ARBA00022892"/>
    </source>
</evidence>
<proteinExistence type="inferred from homology"/>
<feature type="compositionally biased region" description="Low complexity" evidence="14">
    <location>
        <begin position="1"/>
        <end position="13"/>
    </location>
</feature>
<evidence type="ECO:0000256" key="1">
    <source>
        <dbReference type="ARBA" id="ARBA00004389"/>
    </source>
</evidence>
<reference evidence="16 17" key="1">
    <citation type="submission" date="2011-10" db="EMBL/GenBank/DDBJ databases">
        <authorList>
            <person name="Genoscope - CEA"/>
        </authorList>
    </citation>
    <scope>NUCLEOTIDE SEQUENCE [LARGE SCALE GENOMIC DNA]</scope>
    <source>
        <strain evidence="16 17">RCC 1105</strain>
    </source>
</reference>
<feature type="transmembrane region" description="Helical" evidence="15">
    <location>
        <begin position="64"/>
        <end position="84"/>
    </location>
</feature>
<keyword evidence="9" id="KW-0931">ER-Golgi transport</keyword>
<dbReference type="RefSeq" id="XP_007509494.1">
    <property type="nucleotide sequence ID" value="XM_007509432.1"/>
</dbReference>
<dbReference type="InterPro" id="IPR027417">
    <property type="entry name" value="P-loop_NTPase"/>
</dbReference>
<dbReference type="GO" id="GO:0005794">
    <property type="term" value="C:Golgi apparatus"/>
    <property type="evidence" value="ECO:0007669"/>
    <property type="project" value="TreeGrafter"/>
</dbReference>
<feature type="compositionally biased region" description="Low complexity" evidence="14">
    <location>
        <begin position="341"/>
        <end position="353"/>
    </location>
</feature>
<evidence type="ECO:0000256" key="10">
    <source>
        <dbReference type="ARBA" id="ARBA00022989"/>
    </source>
</evidence>
<dbReference type="OrthoDB" id="41266at2759"/>
<protein>
    <recommendedName>
        <fullName evidence="4">Signal recognition particle receptor subunit beta</fullName>
    </recommendedName>
</protein>
<dbReference type="Pfam" id="PF09439">
    <property type="entry name" value="SRPRB"/>
    <property type="match status" value="1"/>
</dbReference>
<dbReference type="GO" id="GO:0034067">
    <property type="term" value="P:protein localization to Golgi apparatus"/>
    <property type="evidence" value="ECO:0007669"/>
    <property type="project" value="TreeGrafter"/>
</dbReference>
<evidence type="ECO:0000256" key="8">
    <source>
        <dbReference type="ARBA" id="ARBA00022824"/>
    </source>
</evidence>
<keyword evidence="11" id="KW-0342">GTP-binding</keyword>
<evidence type="ECO:0000256" key="15">
    <source>
        <dbReference type="SAM" id="Phobius"/>
    </source>
</evidence>
<keyword evidence="13" id="KW-0675">Receptor</keyword>
<keyword evidence="6" id="KW-0519">Myristate</keyword>
<keyword evidence="12 15" id="KW-0472">Membrane</keyword>
<feature type="region of interest" description="Disordered" evidence="14">
    <location>
        <begin position="330"/>
        <end position="377"/>
    </location>
</feature>
<sequence>MSSFSSSSSFPSSEDAQNHHPPSEQEFAFDGDDGNVLDAILHRVDFIWERTRAKVEDVYHHPELLVLVLFSLVLAHFIAGRIFFNKGKERKIGSKNSKKRDSIVLCGQDGAGSTSAYLLLKNKSLGLGTVTSSIENESEVEICVSSSDRDAKEKRVKVNVVDVPGHAKIRNRFYERFLPRAKGIVFFVDGVEFSTNKRDVADHLYNEILIDYDNVRRKRIPILIACNKTDKEACSPATFVKKRLESEIEMIRTTRDVMLKDAQFDDGSRKAKKRAKEIEKKREREVTGLGWKDEWGKFSFDKAAEMKTHGRFLFCACSCVGEDREWKLKKEAEEKGDDGSDNNGDTNNSSGGDKTSNSGGSRNLSAVKAFAAEHAGR</sequence>
<dbReference type="Gene3D" id="3.40.50.300">
    <property type="entry name" value="P-loop containing nucleotide triphosphate hydrolases"/>
    <property type="match status" value="1"/>
</dbReference>
<dbReference type="PANTHER" id="PTHR45909:SF1">
    <property type="entry name" value="ADP-RIBOSYLATION FACTOR-RELATED PROTEIN 1"/>
    <property type="match status" value="1"/>
</dbReference>
<dbReference type="SUPFAM" id="SSF52540">
    <property type="entry name" value="P-loop containing nucleoside triphosphate hydrolases"/>
    <property type="match status" value="1"/>
</dbReference>
<dbReference type="GO" id="GO:0043001">
    <property type="term" value="P:Golgi to plasma membrane protein transport"/>
    <property type="evidence" value="ECO:0007669"/>
    <property type="project" value="TreeGrafter"/>
</dbReference>
<dbReference type="AlphaFoldDB" id="K8EM29"/>
<evidence type="ECO:0000256" key="13">
    <source>
        <dbReference type="ARBA" id="ARBA00023170"/>
    </source>
</evidence>
<name>K8EM29_9CHLO</name>
<dbReference type="InterPro" id="IPR024156">
    <property type="entry name" value="Small_GTPase_ARF"/>
</dbReference>
<feature type="region of interest" description="Disordered" evidence="14">
    <location>
        <begin position="1"/>
        <end position="28"/>
    </location>
</feature>
<keyword evidence="5 15" id="KW-0812">Transmembrane</keyword>
<accession>K8EM29</accession>
<dbReference type="GO" id="GO:0005525">
    <property type="term" value="F:GTP binding"/>
    <property type="evidence" value="ECO:0007669"/>
    <property type="project" value="UniProtKB-KW"/>
</dbReference>
<evidence type="ECO:0000256" key="12">
    <source>
        <dbReference type="ARBA" id="ARBA00023136"/>
    </source>
</evidence>
<dbReference type="GeneID" id="19012225"/>
<keyword evidence="17" id="KW-1185">Reference proteome</keyword>
<comment type="similarity">
    <text evidence="3">Belongs to the small GTPase superfamily. Arf family.</text>
</comment>
<evidence type="ECO:0000256" key="4">
    <source>
        <dbReference type="ARBA" id="ARBA00020256"/>
    </source>
</evidence>
<dbReference type="GO" id="GO:0005789">
    <property type="term" value="C:endoplasmic reticulum membrane"/>
    <property type="evidence" value="ECO:0007669"/>
    <property type="project" value="UniProtKB-SubCell"/>
</dbReference>
<organism evidence="16 17">
    <name type="scientific">Bathycoccus prasinos</name>
    <dbReference type="NCBI Taxonomy" id="41875"/>
    <lineage>
        <taxon>Eukaryota</taxon>
        <taxon>Viridiplantae</taxon>
        <taxon>Chlorophyta</taxon>
        <taxon>Mamiellophyceae</taxon>
        <taxon>Mamiellales</taxon>
        <taxon>Bathycoccaceae</taxon>
        <taxon>Bathycoccus</taxon>
    </lineage>
</organism>